<evidence type="ECO:0000313" key="4">
    <source>
        <dbReference type="Proteomes" id="UP000308092"/>
    </source>
</evidence>
<dbReference type="STRING" id="1220188.A0A4S3JJ66"/>
<gene>
    <name evidence="3" type="ORF">EYZ11_004904</name>
</gene>
<feature type="domain" description="DUF6604" evidence="2">
    <location>
        <begin position="33"/>
        <end position="87"/>
    </location>
</feature>
<evidence type="ECO:0000259" key="2">
    <source>
        <dbReference type="Pfam" id="PF20253"/>
    </source>
</evidence>
<evidence type="ECO:0000256" key="1">
    <source>
        <dbReference type="SAM" id="MobiDB-lite"/>
    </source>
</evidence>
<name>A0A4S3JJ66_9EURO</name>
<evidence type="ECO:0000313" key="3">
    <source>
        <dbReference type="EMBL" id="THC95589.1"/>
    </source>
</evidence>
<dbReference type="InterPro" id="IPR046539">
    <property type="entry name" value="DUF6604"/>
</dbReference>
<dbReference type="AlphaFoldDB" id="A0A4S3JJ66"/>
<reference evidence="3 4" key="1">
    <citation type="submission" date="2019-03" db="EMBL/GenBank/DDBJ databases">
        <title>The genome sequence of a newly discovered highly antifungal drug resistant Aspergillus species, Aspergillus tanneri NIH 1004.</title>
        <authorList>
            <person name="Mounaud S."/>
            <person name="Singh I."/>
            <person name="Joardar V."/>
            <person name="Pakala S."/>
            <person name="Pakala S."/>
            <person name="Venepally P."/>
            <person name="Hoover J."/>
            <person name="Nierman W."/>
            <person name="Chung J."/>
            <person name="Losada L."/>
        </authorList>
    </citation>
    <scope>NUCLEOTIDE SEQUENCE [LARGE SCALE GENOMIC DNA]</scope>
    <source>
        <strain evidence="3 4">NIH1004</strain>
    </source>
</reference>
<dbReference type="Proteomes" id="UP000308092">
    <property type="component" value="Unassembled WGS sequence"/>
</dbReference>
<dbReference type="EMBL" id="SOSA01000150">
    <property type="protein sequence ID" value="THC95589.1"/>
    <property type="molecule type" value="Genomic_DNA"/>
</dbReference>
<sequence length="97" mass="10679">MSMALEGELRHVHAHWNCATCHALRFLTSSYLQYKAATDAVASWLATTTKGCGYAIDMPTIGSSFAKRTSDGPSKRLQGKSRKLAKDTHPEHALECR</sequence>
<feature type="region of interest" description="Disordered" evidence="1">
    <location>
        <begin position="65"/>
        <end position="97"/>
    </location>
</feature>
<organism evidence="3 4">
    <name type="scientific">Aspergillus tanneri</name>
    <dbReference type="NCBI Taxonomy" id="1220188"/>
    <lineage>
        <taxon>Eukaryota</taxon>
        <taxon>Fungi</taxon>
        <taxon>Dikarya</taxon>
        <taxon>Ascomycota</taxon>
        <taxon>Pezizomycotina</taxon>
        <taxon>Eurotiomycetes</taxon>
        <taxon>Eurotiomycetidae</taxon>
        <taxon>Eurotiales</taxon>
        <taxon>Aspergillaceae</taxon>
        <taxon>Aspergillus</taxon>
        <taxon>Aspergillus subgen. Circumdati</taxon>
    </lineage>
</organism>
<keyword evidence="4" id="KW-1185">Reference proteome</keyword>
<accession>A0A4S3JJ66</accession>
<protein>
    <recommendedName>
        <fullName evidence="2">DUF6604 domain-containing protein</fullName>
    </recommendedName>
</protein>
<feature type="compositionally biased region" description="Basic and acidic residues" evidence="1">
    <location>
        <begin position="84"/>
        <end position="97"/>
    </location>
</feature>
<dbReference type="VEuPathDB" id="FungiDB:EYZ11_004904"/>
<comment type="caution">
    <text evidence="3">The sequence shown here is derived from an EMBL/GenBank/DDBJ whole genome shotgun (WGS) entry which is preliminary data.</text>
</comment>
<dbReference type="Pfam" id="PF20253">
    <property type="entry name" value="DUF6604"/>
    <property type="match status" value="1"/>
</dbReference>
<proteinExistence type="predicted"/>